<dbReference type="PANTHER" id="PTHR15494">
    <property type="entry name" value="CALCIUM-BINDING TYROSINE PHOSPHORYLATION-REGULATED PROTEIN"/>
    <property type="match status" value="1"/>
</dbReference>
<feature type="domain" description="RIIa" evidence="2">
    <location>
        <begin position="34"/>
        <end position="71"/>
    </location>
</feature>
<feature type="region of interest" description="Disordered" evidence="1">
    <location>
        <begin position="266"/>
        <end position="286"/>
    </location>
</feature>
<feature type="compositionally biased region" description="Polar residues" evidence="1">
    <location>
        <begin position="438"/>
        <end position="454"/>
    </location>
</feature>
<feature type="region of interest" description="Disordered" evidence="1">
    <location>
        <begin position="416"/>
        <end position="459"/>
    </location>
</feature>
<dbReference type="Gene3D" id="1.20.890.10">
    <property type="entry name" value="cAMP-dependent protein kinase regulatory subunit, dimerization-anchoring domain"/>
    <property type="match status" value="1"/>
</dbReference>
<dbReference type="PANTHER" id="PTHR15494:SF0">
    <property type="entry name" value="CALCIUM-BINDING TYROSINE PHOSPHORYLATION-REGULATED PROTEIN"/>
    <property type="match status" value="1"/>
</dbReference>
<dbReference type="STRING" id="75743.A0A401NU26"/>
<dbReference type="GO" id="GO:0005509">
    <property type="term" value="F:calcium ion binding"/>
    <property type="evidence" value="ECO:0007669"/>
    <property type="project" value="InterPro"/>
</dbReference>
<evidence type="ECO:0000313" key="4">
    <source>
        <dbReference type="Proteomes" id="UP000288216"/>
    </source>
</evidence>
<dbReference type="SMART" id="SM00394">
    <property type="entry name" value="RIIa"/>
    <property type="match status" value="1"/>
</dbReference>
<dbReference type="CDD" id="cd12100">
    <property type="entry name" value="DD_CABYR_SP17"/>
    <property type="match status" value="1"/>
</dbReference>
<dbReference type="GO" id="GO:0048240">
    <property type="term" value="P:sperm capacitation"/>
    <property type="evidence" value="ECO:0007669"/>
    <property type="project" value="InterPro"/>
</dbReference>
<proteinExistence type="predicted"/>
<protein>
    <recommendedName>
        <fullName evidence="2">RIIa domain-containing protein</fullName>
    </recommendedName>
</protein>
<dbReference type="GO" id="GO:0035686">
    <property type="term" value="C:sperm fibrous sheath"/>
    <property type="evidence" value="ECO:0007669"/>
    <property type="project" value="TreeGrafter"/>
</dbReference>
<keyword evidence="4" id="KW-1185">Reference proteome</keyword>
<dbReference type="EMBL" id="BFAA01001368">
    <property type="protein sequence ID" value="GCB64403.1"/>
    <property type="molecule type" value="Genomic_DNA"/>
</dbReference>
<organism evidence="3 4">
    <name type="scientific">Scyliorhinus torazame</name>
    <name type="common">Cloudy catshark</name>
    <name type="synonym">Catulus torazame</name>
    <dbReference type="NCBI Taxonomy" id="75743"/>
    <lineage>
        <taxon>Eukaryota</taxon>
        <taxon>Metazoa</taxon>
        <taxon>Chordata</taxon>
        <taxon>Craniata</taxon>
        <taxon>Vertebrata</taxon>
        <taxon>Chondrichthyes</taxon>
        <taxon>Elasmobranchii</taxon>
        <taxon>Galeomorphii</taxon>
        <taxon>Galeoidea</taxon>
        <taxon>Carcharhiniformes</taxon>
        <taxon>Scyliorhinidae</taxon>
        <taxon>Scyliorhinus</taxon>
    </lineage>
</organism>
<dbReference type="InterPro" id="IPR047579">
    <property type="entry name" value="DD_CABYR_SP17"/>
</dbReference>
<dbReference type="GO" id="GO:0005737">
    <property type="term" value="C:cytoplasm"/>
    <property type="evidence" value="ECO:0007669"/>
    <property type="project" value="TreeGrafter"/>
</dbReference>
<dbReference type="OMA" id="NEIHSAM"/>
<dbReference type="AlphaFoldDB" id="A0A401NU26"/>
<sequence>MKFCAFRDGLKCRLKCRSNPNNPQMAFSKSVIPYGFKTLVETLGKSILFEQPADIHKFASVYFKELLEFRDVNPTLDLKELVRLFYTNKVITADTVERTQSLSDSEEVAFQIETVSSNMLAPIDQKAYSLNNTPMEDVSVLQEDLTPSLLMTKTNSDKSNMVSKKISEMVEEEEPSFVYIYTNICSVNQDESGFAYIYTNTSSINQADESVSIEHEPTQHKVGTGPIKQAFPATYKDASEPEFNCIPALAQVQKSKVDDGTVRQAAVHKTQPASRKSESVLEASSAHRTLSTGTVMYQKGASMAHKALPVHAELFPTHTEPTSALCSEASVLDNYRQLLMALGRVSYPGRATTTDRELCQKDSPMYMVAMTPGDHKKPEKCNSELCPVLKNRKAKETLGNFMYTKATDVNEKDGKKMENMKEPGVNEAGSETGDMDSVSFSSQSEKILNQQTSDSENEGSVPVTYHSYNHIPNSQLDLQLLHSETQQEALNILTEIFQKVYIRLGELEFQMQDLVNRFENLNSTVNEIHSAMNIKSSGDSFCADTFERYENYFRSSL</sequence>
<dbReference type="SUPFAM" id="SSF47391">
    <property type="entry name" value="Dimerization-anchoring domain of cAMP-dependent PK regulatory subunit"/>
    <property type="match status" value="1"/>
</dbReference>
<reference evidence="3 4" key="1">
    <citation type="journal article" date="2018" name="Nat. Ecol. Evol.">
        <title>Shark genomes provide insights into elasmobranch evolution and the origin of vertebrates.</title>
        <authorList>
            <person name="Hara Y"/>
            <person name="Yamaguchi K"/>
            <person name="Onimaru K"/>
            <person name="Kadota M"/>
            <person name="Koyanagi M"/>
            <person name="Keeley SD"/>
            <person name="Tatsumi K"/>
            <person name="Tanaka K"/>
            <person name="Motone F"/>
            <person name="Kageyama Y"/>
            <person name="Nozu R"/>
            <person name="Adachi N"/>
            <person name="Nishimura O"/>
            <person name="Nakagawa R"/>
            <person name="Tanegashima C"/>
            <person name="Kiyatake I"/>
            <person name="Matsumoto R"/>
            <person name="Murakumo K"/>
            <person name="Nishida K"/>
            <person name="Terakita A"/>
            <person name="Kuratani S"/>
            <person name="Sato K"/>
            <person name="Hyodo S Kuraku.S."/>
        </authorList>
    </citation>
    <scope>NUCLEOTIDE SEQUENCE [LARGE SCALE GENOMIC DNA]</scope>
</reference>
<dbReference type="Proteomes" id="UP000288216">
    <property type="component" value="Unassembled WGS sequence"/>
</dbReference>
<accession>A0A401NU26</accession>
<dbReference type="InterPro" id="IPR038848">
    <property type="entry name" value="CABYR"/>
</dbReference>
<name>A0A401NU26_SCYTO</name>
<evidence type="ECO:0000313" key="3">
    <source>
        <dbReference type="EMBL" id="GCB64403.1"/>
    </source>
</evidence>
<gene>
    <name evidence="3" type="ORF">scyTo_0004600</name>
</gene>
<evidence type="ECO:0000256" key="1">
    <source>
        <dbReference type="SAM" id="MobiDB-lite"/>
    </source>
</evidence>
<dbReference type="OrthoDB" id="252964at2759"/>
<evidence type="ECO:0000259" key="2">
    <source>
        <dbReference type="SMART" id="SM00394"/>
    </source>
</evidence>
<dbReference type="InterPro" id="IPR003117">
    <property type="entry name" value="cAMP_dep_PK_reg_su_I/II_a/b"/>
</dbReference>
<comment type="caution">
    <text evidence="3">The sequence shown here is derived from an EMBL/GenBank/DDBJ whole genome shotgun (WGS) entry which is preliminary data.</text>
</comment>